<evidence type="ECO:0000256" key="1">
    <source>
        <dbReference type="SAM" id="Phobius"/>
    </source>
</evidence>
<dbReference type="Proteomes" id="UP000247978">
    <property type="component" value="Unassembled WGS sequence"/>
</dbReference>
<organism evidence="2 3">
    <name type="scientific">Pseudogracilibacillus auburnensis</name>
    <dbReference type="NCBI Taxonomy" id="1494959"/>
    <lineage>
        <taxon>Bacteria</taxon>
        <taxon>Bacillati</taxon>
        <taxon>Bacillota</taxon>
        <taxon>Bacilli</taxon>
        <taxon>Bacillales</taxon>
        <taxon>Bacillaceae</taxon>
        <taxon>Pseudogracilibacillus</taxon>
    </lineage>
</organism>
<reference evidence="2 3" key="1">
    <citation type="submission" date="2018-05" db="EMBL/GenBank/DDBJ databases">
        <title>Genomic Encyclopedia of Type Strains, Phase IV (KMG-IV): sequencing the most valuable type-strain genomes for metagenomic binning, comparative biology and taxonomic classification.</title>
        <authorList>
            <person name="Goeker M."/>
        </authorList>
    </citation>
    <scope>NUCLEOTIDE SEQUENCE [LARGE SCALE GENOMIC DNA]</scope>
    <source>
        <strain evidence="2 3">DSM 28556</strain>
    </source>
</reference>
<proteinExistence type="predicted"/>
<evidence type="ECO:0000313" key="2">
    <source>
        <dbReference type="EMBL" id="PXW83735.1"/>
    </source>
</evidence>
<keyword evidence="1" id="KW-0472">Membrane</keyword>
<comment type="caution">
    <text evidence="2">The sequence shown here is derived from an EMBL/GenBank/DDBJ whole genome shotgun (WGS) entry which is preliminary data.</text>
</comment>
<feature type="transmembrane region" description="Helical" evidence="1">
    <location>
        <begin position="7"/>
        <end position="26"/>
    </location>
</feature>
<keyword evidence="3" id="KW-1185">Reference proteome</keyword>
<evidence type="ECO:0000313" key="3">
    <source>
        <dbReference type="Proteomes" id="UP000247978"/>
    </source>
</evidence>
<keyword evidence="1" id="KW-1133">Transmembrane helix</keyword>
<gene>
    <name evidence="2" type="ORF">DFR56_11419</name>
</gene>
<dbReference type="OrthoDB" id="2963135at2"/>
<name>A0A2V3VUQ2_9BACI</name>
<keyword evidence="1" id="KW-0812">Transmembrane</keyword>
<accession>A0A2V3VUQ2</accession>
<dbReference type="AlphaFoldDB" id="A0A2V3VUQ2"/>
<dbReference type="EMBL" id="QJJQ01000014">
    <property type="protein sequence ID" value="PXW83735.1"/>
    <property type="molecule type" value="Genomic_DNA"/>
</dbReference>
<protein>
    <submittedName>
        <fullName evidence="2">Uncharacterized protein</fullName>
    </submittedName>
</protein>
<sequence length="166" mass="18839">MRLPKKLYPFAIIISLTLVLIVFYLLNQGHLEQVGHHPSISPDVARQDGVLYISYDMVWTGYGEPKLKEVRCLNDAGNELIVTPYIETSSNQITGILTEEEMNEGNYIANLTDVNDYKLADPTFRIVLKLDLAQEDLQKIAYLQITYNTFGIVKEQTINVGNRMGE</sequence>
<dbReference type="RefSeq" id="WP_110396609.1">
    <property type="nucleotide sequence ID" value="NZ_JADIJL010000001.1"/>
</dbReference>